<name>A0A1Y3CK24_9GAMM</name>
<dbReference type="Proteomes" id="UP000242765">
    <property type="component" value="Unassembled WGS sequence"/>
</dbReference>
<organism evidence="1 2">
    <name type="scientific">Acinetobacter silvestris</name>
    <dbReference type="NCBI Taxonomy" id="1977882"/>
    <lineage>
        <taxon>Bacteria</taxon>
        <taxon>Pseudomonadati</taxon>
        <taxon>Pseudomonadota</taxon>
        <taxon>Gammaproteobacteria</taxon>
        <taxon>Moraxellales</taxon>
        <taxon>Moraxellaceae</taxon>
        <taxon>Acinetobacter</taxon>
    </lineage>
</organism>
<dbReference type="STRING" id="1977882.B9T28_02595"/>
<dbReference type="Gene3D" id="1.10.1660.10">
    <property type="match status" value="1"/>
</dbReference>
<dbReference type="OrthoDB" id="5297409at2"/>
<keyword evidence="2" id="KW-1185">Reference proteome</keyword>
<dbReference type="AlphaFoldDB" id="A0A1Y3CK24"/>
<dbReference type="EMBL" id="NEGB01000001">
    <property type="protein sequence ID" value="OTG67531.1"/>
    <property type="molecule type" value="Genomic_DNA"/>
</dbReference>
<proteinExistence type="predicted"/>
<accession>A0A1Y3CK24</accession>
<comment type="caution">
    <text evidence="1">The sequence shown here is derived from an EMBL/GenBank/DDBJ whole genome shotgun (WGS) entry which is preliminary data.</text>
</comment>
<evidence type="ECO:0000313" key="2">
    <source>
        <dbReference type="Proteomes" id="UP000242765"/>
    </source>
</evidence>
<gene>
    <name evidence="1" type="ORF">B9T28_02595</name>
</gene>
<evidence type="ECO:0000313" key="1">
    <source>
        <dbReference type="EMBL" id="OTG67531.1"/>
    </source>
</evidence>
<dbReference type="Pfam" id="PF13591">
    <property type="entry name" value="MerR_2"/>
    <property type="match status" value="1"/>
</dbReference>
<dbReference type="RefSeq" id="WP_086202382.1">
    <property type="nucleotide sequence ID" value="NZ_NEGB01000001.1"/>
</dbReference>
<sequence length="112" mass="13238">MTTIQYREIICNGYHEVEIVDENNSFDLKNFAQACGQSPDWVLQLLEYEILPARPEERIHQFFGDDIARARRAYRLQRDFEASLAAVAMMMDLIDEVQQLRKQVRHIQHQSN</sequence>
<protein>
    <submittedName>
        <fullName evidence="1">MerR family transcriptional regulator</fullName>
    </submittedName>
</protein>
<reference evidence="1 2" key="1">
    <citation type="submission" date="2017-04" db="EMBL/GenBank/DDBJ databases">
        <title>High diversity of culturable Acinetobacter species in natural soil and water ecosystems.</title>
        <authorList>
            <person name="Nemec A."/>
            <person name="Radolfova-Krizova L."/>
        </authorList>
    </citation>
    <scope>NUCLEOTIDE SEQUENCE [LARGE SCALE GENOMIC DNA]</scope>
    <source>
        <strain evidence="1 2">ANC 4999</strain>
    </source>
</reference>